<dbReference type="Pfam" id="PF20719">
    <property type="entry name" value="Med16_C"/>
    <property type="match status" value="1"/>
</dbReference>
<accession>A0A1E3PB87</accession>
<evidence type="ECO:0000256" key="7">
    <source>
        <dbReference type="ARBA" id="ARBA00023242"/>
    </source>
</evidence>
<keyword evidence="7 9" id="KW-0539">Nucleus</keyword>
<keyword evidence="4 9" id="KW-0805">Transcription regulation</keyword>
<evidence type="ECO:0000256" key="9">
    <source>
        <dbReference type="RuleBase" id="RU364149"/>
    </source>
</evidence>
<dbReference type="InterPro" id="IPR048339">
    <property type="entry name" value="Mediator_Med16_C"/>
</dbReference>
<evidence type="ECO:0000259" key="11">
    <source>
        <dbReference type="Pfam" id="PF20719"/>
    </source>
</evidence>
<dbReference type="InterPro" id="IPR021665">
    <property type="entry name" value="Mediator_Med16_N"/>
</dbReference>
<keyword evidence="6 9" id="KW-0804">Transcription</keyword>
<evidence type="ECO:0000259" key="10">
    <source>
        <dbReference type="Pfam" id="PF11635"/>
    </source>
</evidence>
<dbReference type="InterPro" id="IPR048338">
    <property type="entry name" value="Mediator_Med16"/>
</dbReference>
<dbReference type="Proteomes" id="UP000094112">
    <property type="component" value="Unassembled WGS sequence"/>
</dbReference>
<reference evidence="12 13" key="1">
    <citation type="journal article" date="2016" name="Proc. Natl. Acad. Sci. U.S.A.">
        <title>Comparative genomics of biotechnologically important yeasts.</title>
        <authorList>
            <person name="Riley R."/>
            <person name="Haridas S."/>
            <person name="Wolfe K.H."/>
            <person name="Lopes M.R."/>
            <person name="Hittinger C.T."/>
            <person name="Goeker M."/>
            <person name="Salamov A.A."/>
            <person name="Wisecaver J.H."/>
            <person name="Long T.M."/>
            <person name="Calvey C.H."/>
            <person name="Aerts A.L."/>
            <person name="Barry K.W."/>
            <person name="Choi C."/>
            <person name="Clum A."/>
            <person name="Coughlan A.Y."/>
            <person name="Deshpande S."/>
            <person name="Douglass A.P."/>
            <person name="Hanson S.J."/>
            <person name="Klenk H.-P."/>
            <person name="LaButti K.M."/>
            <person name="Lapidus A."/>
            <person name="Lindquist E.A."/>
            <person name="Lipzen A.M."/>
            <person name="Meier-Kolthoff J.P."/>
            <person name="Ohm R.A."/>
            <person name="Otillar R.P."/>
            <person name="Pangilinan J.L."/>
            <person name="Peng Y."/>
            <person name="Rokas A."/>
            <person name="Rosa C.A."/>
            <person name="Scheuner C."/>
            <person name="Sibirny A.A."/>
            <person name="Slot J.C."/>
            <person name="Stielow J.B."/>
            <person name="Sun H."/>
            <person name="Kurtzman C.P."/>
            <person name="Blackwell M."/>
            <person name="Grigoriev I.V."/>
            <person name="Jeffries T.W."/>
        </authorList>
    </citation>
    <scope>NUCLEOTIDE SEQUENCE [LARGE SCALE GENOMIC DNA]</scope>
    <source>
        <strain evidence="13">ATCC 58044 / CBS 1984 / NCYC 433 / NRRL Y-366-8</strain>
    </source>
</reference>
<dbReference type="OrthoDB" id="4139168at2759"/>
<evidence type="ECO:0000256" key="1">
    <source>
        <dbReference type="ARBA" id="ARBA00004123"/>
    </source>
</evidence>
<comment type="subcellular location">
    <subcellularLocation>
        <location evidence="1 9">Nucleus</location>
    </subcellularLocation>
</comment>
<evidence type="ECO:0000313" key="13">
    <source>
        <dbReference type="Proteomes" id="UP000094112"/>
    </source>
</evidence>
<feature type="domain" description="Mediator complex subunit Med16 N-terminal" evidence="10">
    <location>
        <begin position="137"/>
        <end position="460"/>
    </location>
</feature>
<evidence type="ECO:0000256" key="5">
    <source>
        <dbReference type="ARBA" id="ARBA00023159"/>
    </source>
</evidence>
<proteinExistence type="inferred from homology"/>
<organism evidence="12 13">
    <name type="scientific">Wickerhamomyces anomalus (strain ATCC 58044 / CBS 1984 / NCYC 433 / NRRL Y-366-8)</name>
    <name type="common">Yeast</name>
    <name type="synonym">Hansenula anomala</name>
    <dbReference type="NCBI Taxonomy" id="683960"/>
    <lineage>
        <taxon>Eukaryota</taxon>
        <taxon>Fungi</taxon>
        <taxon>Dikarya</taxon>
        <taxon>Ascomycota</taxon>
        <taxon>Saccharomycotina</taxon>
        <taxon>Saccharomycetes</taxon>
        <taxon>Phaffomycetales</taxon>
        <taxon>Wickerhamomycetaceae</taxon>
        <taxon>Wickerhamomyces</taxon>
    </lineage>
</organism>
<dbReference type="STRING" id="683960.A0A1E3PB87"/>
<dbReference type="GO" id="GO:0045893">
    <property type="term" value="P:positive regulation of DNA-templated transcription"/>
    <property type="evidence" value="ECO:0007669"/>
    <property type="project" value="TreeGrafter"/>
</dbReference>
<protein>
    <recommendedName>
        <fullName evidence="3 9">Mediator of RNA polymerase II transcription subunit 16</fullName>
    </recommendedName>
    <alternativeName>
        <fullName evidence="8 9">Mediator complex subunit 16</fullName>
    </alternativeName>
</protein>
<keyword evidence="5 9" id="KW-0010">Activator</keyword>
<gene>
    <name evidence="9" type="primary">MED16</name>
    <name evidence="12" type="ORF">WICANDRAFT_60289</name>
</gene>
<evidence type="ECO:0000256" key="2">
    <source>
        <dbReference type="ARBA" id="ARBA00006543"/>
    </source>
</evidence>
<comment type="function">
    <text evidence="9">Component of the Mediator complex, a coactivator involved in the regulated transcription of nearly all RNA polymerase II-dependent genes. Mediator functions as a bridge to convey information from gene-specific regulatory proteins to the basal RNA polymerase II transcription machinery. Mediator is recruited to promoters by direct interactions with regulatory proteins and serves as a scaffold for the assembly of a functional preinitiation complex with RNA polymerase II and the general transcription factors.</text>
</comment>
<comment type="subunit">
    <text evidence="9">Component of the Mediator complex.</text>
</comment>
<dbReference type="EMBL" id="KV454208">
    <property type="protein sequence ID" value="ODQ62222.1"/>
    <property type="molecule type" value="Genomic_DNA"/>
</dbReference>
<feature type="domain" description="Mediator complex subunit 16 C-terminal" evidence="11">
    <location>
        <begin position="808"/>
        <end position="919"/>
    </location>
</feature>
<dbReference type="AlphaFoldDB" id="A0A1E3PB87"/>
<sequence>MSVGYSSMKHSRSDHKISWSKNGFIAYSDPTSTSNLSITKLESIRGSTWRLAPKKIFQIKTNPNSRLSSITNVYWSTSGMDLAIIDELGNITILSTGVLKNTSSHQLSCFEDVDIIYQDETCERLNTSKQSRISTGDSTTKVIAFKWLNVDKPIISNSPAVRVLTSSDSMVSSGAAADGAAASSDSSGYAYSYAVHQYKSYGTLHPIQGKSGFFTVRRNGEVDFHYQLNNAGFDFKKTTVLLEDVSDLKTLWLEHASIGFNRDGSVIVACFSKLTKSLRVYKIVVNWGEINPNDKLKAPLTLSVEKLISEPLSVIGSNGFPQELSGIDIISPNFSLDTELELLLTFEGPGVTGGETLLQKFQISNEYKNLRFKNESNGYSNGASTSVDNYYTLVQTGETILDNRVLDISFKNFDFMIVLTLRNGEIQLRNRKNLHIIGNGGQKEVIPSAISTLLDAGFKFELPESVPEAISVSPNLCGFVAMNKNNTLEYKATTRPQHEMKKGEILTLSAAFGCKYSSACFTNMSSDDLIIAIQDEILKIPDPNIKDQLILAILQESHRALNFSLDHSKDQIDRLLVNPPIQKLLSLQYSLGKLQPTNETSSIALAILNLRLVAFSIMLSLRTLFHHQQRVTKKGSETLMDAIYRSENILSTLGTINWFIEFLIFTIQELMSCCDVNTSNKDHFDTIVFALLLSKIPRSLIIYSIAGIKRIDGFLQKIQELNNANSPGALNMEILNKSVERYKFLLSLIDLERYEKFLIDIESIFQRNLEKSAALSIEQTLIFQNKIPSSYLGSIGVILNKFQEQFQDTSNLAELYFHDTRWLHFQISNNPKVSKILLKPTDKVPILFNLNDTLIDDVTKVVITNKEKLKKCLRCEYITANDTEGFFSSAIKGGANSNANLNHWPVAFHRTCLCGSCWVYIDHSEVTGF</sequence>
<dbReference type="GO" id="GO:0016592">
    <property type="term" value="C:mediator complex"/>
    <property type="evidence" value="ECO:0007669"/>
    <property type="project" value="InterPro"/>
</dbReference>
<dbReference type="PANTHER" id="PTHR13224">
    <property type="entry name" value="THYROID HORMONE RECEPTOR-ASSOCIATED PROTEIN-RELATED"/>
    <property type="match status" value="1"/>
</dbReference>
<evidence type="ECO:0000256" key="6">
    <source>
        <dbReference type="ARBA" id="ARBA00023163"/>
    </source>
</evidence>
<name>A0A1E3PB87_WICAA</name>
<evidence type="ECO:0000256" key="4">
    <source>
        <dbReference type="ARBA" id="ARBA00023015"/>
    </source>
</evidence>
<evidence type="ECO:0000256" key="3">
    <source>
        <dbReference type="ARBA" id="ARBA00019614"/>
    </source>
</evidence>
<comment type="similarity">
    <text evidence="2 9">Belongs to the Mediator complex subunit 16 family.</text>
</comment>
<evidence type="ECO:0000256" key="8">
    <source>
        <dbReference type="ARBA" id="ARBA00032015"/>
    </source>
</evidence>
<evidence type="ECO:0000313" key="12">
    <source>
        <dbReference type="EMBL" id="ODQ62222.1"/>
    </source>
</evidence>
<dbReference type="PANTHER" id="PTHR13224:SF6">
    <property type="entry name" value="MEDIATOR OF RNA POLYMERASE II TRANSCRIPTION SUBUNIT 16"/>
    <property type="match status" value="1"/>
</dbReference>
<dbReference type="Pfam" id="PF11635">
    <property type="entry name" value="Med16_N"/>
    <property type="match status" value="1"/>
</dbReference>
<keyword evidence="13" id="KW-1185">Reference proteome</keyword>